<sequence length="99" mass="10575">MATTPGKRLVIPVTSTARSPAWDEIVAFAVMANLLHRRMATAVGDPGEKGPRPGCTLPRDPGLGTEPWPIDRKICGHRPGTDYLTVSGTVISPEMILAE</sequence>
<keyword evidence="3" id="KW-1185">Reference proteome</keyword>
<evidence type="ECO:0000313" key="2">
    <source>
        <dbReference type="EMBL" id="GAA1748653.1"/>
    </source>
</evidence>
<evidence type="ECO:0008006" key="4">
    <source>
        <dbReference type="Google" id="ProtNLM"/>
    </source>
</evidence>
<gene>
    <name evidence="2" type="ORF">GCM10009810_06450</name>
</gene>
<proteinExistence type="predicted"/>
<reference evidence="3" key="1">
    <citation type="journal article" date="2019" name="Int. J. Syst. Evol. Microbiol.">
        <title>The Global Catalogue of Microorganisms (GCM) 10K type strain sequencing project: providing services to taxonomists for standard genome sequencing and annotation.</title>
        <authorList>
            <consortium name="The Broad Institute Genomics Platform"/>
            <consortium name="The Broad Institute Genome Sequencing Center for Infectious Disease"/>
            <person name="Wu L."/>
            <person name="Ma J."/>
        </authorList>
    </citation>
    <scope>NUCLEOTIDE SEQUENCE [LARGE SCALE GENOMIC DNA]</scope>
    <source>
        <strain evidence="3">JCM 15591</strain>
    </source>
</reference>
<comment type="caution">
    <text evidence="2">The sequence shown here is derived from an EMBL/GenBank/DDBJ whole genome shotgun (WGS) entry which is preliminary data.</text>
</comment>
<dbReference type="Proteomes" id="UP001501475">
    <property type="component" value="Unassembled WGS sequence"/>
</dbReference>
<protein>
    <recommendedName>
        <fullName evidence="4">Transposase</fullName>
    </recommendedName>
</protein>
<organism evidence="2 3">
    <name type="scientific">Nostocoides vanveenii</name>
    <dbReference type="NCBI Taxonomy" id="330835"/>
    <lineage>
        <taxon>Bacteria</taxon>
        <taxon>Bacillati</taxon>
        <taxon>Actinomycetota</taxon>
        <taxon>Actinomycetes</taxon>
        <taxon>Micrococcales</taxon>
        <taxon>Intrasporangiaceae</taxon>
        <taxon>Nostocoides</taxon>
    </lineage>
</organism>
<evidence type="ECO:0000256" key="1">
    <source>
        <dbReference type="SAM" id="MobiDB-lite"/>
    </source>
</evidence>
<dbReference type="EMBL" id="BAAAPN010000017">
    <property type="protein sequence ID" value="GAA1748653.1"/>
    <property type="molecule type" value="Genomic_DNA"/>
</dbReference>
<name>A0ABP4W7C3_9MICO</name>
<accession>A0ABP4W7C3</accession>
<feature type="region of interest" description="Disordered" evidence="1">
    <location>
        <begin position="42"/>
        <end position="68"/>
    </location>
</feature>
<evidence type="ECO:0000313" key="3">
    <source>
        <dbReference type="Proteomes" id="UP001501475"/>
    </source>
</evidence>